<reference evidence="1" key="2">
    <citation type="submission" date="2020-11" db="EMBL/GenBank/DDBJ databases">
        <authorList>
            <person name="McCartney M.A."/>
            <person name="Auch B."/>
            <person name="Kono T."/>
            <person name="Mallez S."/>
            <person name="Becker A."/>
            <person name="Gohl D.M."/>
            <person name="Silverstein K.A.T."/>
            <person name="Koren S."/>
            <person name="Bechman K.B."/>
            <person name="Herman A."/>
            <person name="Abrahante J.E."/>
            <person name="Garbe J."/>
        </authorList>
    </citation>
    <scope>NUCLEOTIDE SEQUENCE</scope>
    <source>
        <strain evidence="1">Duluth1</strain>
        <tissue evidence="1">Whole animal</tissue>
    </source>
</reference>
<evidence type="ECO:0000313" key="2">
    <source>
        <dbReference type="Proteomes" id="UP000828390"/>
    </source>
</evidence>
<protein>
    <submittedName>
        <fullName evidence="1">Uncharacterized protein</fullName>
    </submittedName>
</protein>
<organism evidence="1 2">
    <name type="scientific">Dreissena polymorpha</name>
    <name type="common">Zebra mussel</name>
    <name type="synonym">Mytilus polymorpha</name>
    <dbReference type="NCBI Taxonomy" id="45954"/>
    <lineage>
        <taxon>Eukaryota</taxon>
        <taxon>Metazoa</taxon>
        <taxon>Spiralia</taxon>
        <taxon>Lophotrochozoa</taxon>
        <taxon>Mollusca</taxon>
        <taxon>Bivalvia</taxon>
        <taxon>Autobranchia</taxon>
        <taxon>Heteroconchia</taxon>
        <taxon>Euheterodonta</taxon>
        <taxon>Imparidentia</taxon>
        <taxon>Neoheterodontei</taxon>
        <taxon>Myida</taxon>
        <taxon>Dreissenoidea</taxon>
        <taxon>Dreissenidae</taxon>
        <taxon>Dreissena</taxon>
    </lineage>
</organism>
<comment type="caution">
    <text evidence="1">The sequence shown here is derived from an EMBL/GenBank/DDBJ whole genome shotgun (WGS) entry which is preliminary data.</text>
</comment>
<accession>A0A9D4DMQ3</accession>
<reference evidence="1" key="1">
    <citation type="journal article" date="2019" name="bioRxiv">
        <title>The Genome of the Zebra Mussel, Dreissena polymorpha: A Resource for Invasive Species Research.</title>
        <authorList>
            <person name="McCartney M.A."/>
            <person name="Auch B."/>
            <person name="Kono T."/>
            <person name="Mallez S."/>
            <person name="Zhang Y."/>
            <person name="Obille A."/>
            <person name="Becker A."/>
            <person name="Abrahante J.E."/>
            <person name="Garbe J."/>
            <person name="Badalamenti J.P."/>
            <person name="Herman A."/>
            <person name="Mangelson H."/>
            <person name="Liachko I."/>
            <person name="Sullivan S."/>
            <person name="Sone E.D."/>
            <person name="Koren S."/>
            <person name="Silverstein K.A.T."/>
            <person name="Beckman K.B."/>
            <person name="Gohl D.M."/>
        </authorList>
    </citation>
    <scope>NUCLEOTIDE SEQUENCE</scope>
    <source>
        <strain evidence="1">Duluth1</strain>
        <tissue evidence="1">Whole animal</tissue>
    </source>
</reference>
<sequence>MGYSDQAIMAVTGHRNSASLASYIKPDDVERHNVSTALHLAGHANSNRCLSQKELTNVASHVNPSNHPFAITQSDAQVQQPMDITLSSNSRSQSRTLHMFTGNISSSTINLNIHN</sequence>
<dbReference type="EMBL" id="JAIWYP010000010">
    <property type="protein sequence ID" value="KAH3751758.1"/>
    <property type="molecule type" value="Genomic_DNA"/>
</dbReference>
<proteinExistence type="predicted"/>
<evidence type="ECO:0000313" key="1">
    <source>
        <dbReference type="EMBL" id="KAH3751758.1"/>
    </source>
</evidence>
<dbReference type="Proteomes" id="UP000828390">
    <property type="component" value="Unassembled WGS sequence"/>
</dbReference>
<dbReference type="AlphaFoldDB" id="A0A9D4DMQ3"/>
<keyword evidence="2" id="KW-1185">Reference proteome</keyword>
<name>A0A9D4DMQ3_DREPO</name>
<gene>
    <name evidence="1" type="ORF">DPMN_186328</name>
</gene>